<evidence type="ECO:0000256" key="4">
    <source>
        <dbReference type="ARBA" id="ARBA00022729"/>
    </source>
</evidence>
<evidence type="ECO:0000256" key="6">
    <source>
        <dbReference type="ARBA" id="ARBA00023180"/>
    </source>
</evidence>
<dbReference type="Proteomes" id="UP001168098">
    <property type="component" value="Unassembled WGS sequence"/>
</dbReference>
<dbReference type="FunFam" id="1.20.140.40:FF:000010">
    <property type="entry name" value="Pectinesterase"/>
    <property type="match status" value="1"/>
</dbReference>
<dbReference type="InterPro" id="IPR035513">
    <property type="entry name" value="Invertase/methylesterase_inhib"/>
</dbReference>
<dbReference type="InterPro" id="IPR006501">
    <property type="entry name" value="Pectinesterase_inhib_dom"/>
</dbReference>
<dbReference type="GO" id="GO:0030599">
    <property type="term" value="F:pectinesterase activity"/>
    <property type="evidence" value="ECO:0007669"/>
    <property type="project" value="UniProtKB-EC"/>
</dbReference>
<proteinExistence type="inferred from homology"/>
<keyword evidence="5" id="KW-1015">Disulfide bond</keyword>
<keyword evidence="11" id="KW-1185">Reference proteome</keyword>
<feature type="domain" description="Pectinesterase inhibitor" evidence="9">
    <location>
        <begin position="82"/>
        <end position="240"/>
    </location>
</feature>
<dbReference type="EC" id="3.1.1.11" evidence="3"/>
<comment type="caution">
    <text evidence="10">The sequence shown here is derived from an EMBL/GenBank/DDBJ whole genome shotgun (WGS) entry which is preliminary data.</text>
</comment>
<evidence type="ECO:0000259" key="9">
    <source>
        <dbReference type="SMART" id="SM00856"/>
    </source>
</evidence>
<gene>
    <name evidence="10" type="ORF">PVL29_022393</name>
</gene>
<evidence type="ECO:0000313" key="10">
    <source>
        <dbReference type="EMBL" id="KAJ9677384.1"/>
    </source>
</evidence>
<accession>A0AA38YVV1</accession>
<comment type="similarity">
    <text evidence="1">In the N-terminal section; belongs to the PMEI family.</text>
</comment>
<keyword evidence="4" id="KW-0732">Signal</keyword>
<dbReference type="Pfam" id="PF04043">
    <property type="entry name" value="PMEI"/>
    <property type="match status" value="1"/>
</dbReference>
<keyword evidence="8" id="KW-0472">Membrane</keyword>
<evidence type="ECO:0000256" key="3">
    <source>
        <dbReference type="ARBA" id="ARBA00013229"/>
    </source>
</evidence>
<evidence type="ECO:0000256" key="7">
    <source>
        <dbReference type="ARBA" id="ARBA00038471"/>
    </source>
</evidence>
<evidence type="ECO:0000256" key="2">
    <source>
        <dbReference type="ARBA" id="ARBA00007786"/>
    </source>
</evidence>
<keyword evidence="6" id="KW-0325">Glycoprotein</keyword>
<organism evidence="10 11">
    <name type="scientific">Vitis rotundifolia</name>
    <name type="common">Muscadine grape</name>
    <dbReference type="NCBI Taxonomy" id="103349"/>
    <lineage>
        <taxon>Eukaryota</taxon>
        <taxon>Viridiplantae</taxon>
        <taxon>Streptophyta</taxon>
        <taxon>Embryophyta</taxon>
        <taxon>Tracheophyta</taxon>
        <taxon>Spermatophyta</taxon>
        <taxon>Magnoliopsida</taxon>
        <taxon>eudicotyledons</taxon>
        <taxon>Gunneridae</taxon>
        <taxon>Pentapetalae</taxon>
        <taxon>rosids</taxon>
        <taxon>Vitales</taxon>
        <taxon>Vitaceae</taxon>
        <taxon>Viteae</taxon>
        <taxon>Vitis</taxon>
    </lineage>
</organism>
<dbReference type="SUPFAM" id="SSF101148">
    <property type="entry name" value="Plant invertase/pectin methylesterase inhibitor"/>
    <property type="match status" value="1"/>
</dbReference>
<name>A0AA38YVV1_VITRO</name>
<keyword evidence="8" id="KW-0812">Transmembrane</keyword>
<dbReference type="AlphaFoldDB" id="A0AA38YVV1"/>
<dbReference type="Gene3D" id="1.20.140.40">
    <property type="entry name" value="Invertase/pectin methylesterase inhibitor family protein"/>
    <property type="match status" value="1"/>
</dbReference>
<dbReference type="EMBL" id="JARBHA010000017">
    <property type="protein sequence ID" value="KAJ9677384.1"/>
    <property type="molecule type" value="Genomic_DNA"/>
</dbReference>
<dbReference type="GO" id="GO:0004857">
    <property type="term" value="F:enzyme inhibitor activity"/>
    <property type="evidence" value="ECO:0007669"/>
    <property type="project" value="InterPro"/>
</dbReference>
<sequence length="256" mass="28116">MASSISETTIRGMDPINFIKGYNKLNHLEDQAAPSTHTHKKPLITIAISFILLFTLIIGAVVGALVHHSYTQSPESPSLSSSYADSIKTICNVTQYPVSCFSTLSTLYTLNASPKFDPELIFMASLKISFTHLSNLSSFPKTLILRAKDPRSKAALRDCDSLLEDASAQVNNTMSAMEVGPGEKMMTESKIEDMRTWLSSAITDQETCLDGLEEMNSSVVEEVKNAMQPSKEFTSNSLAILANIKVLLQNFNLTMH</sequence>
<dbReference type="PANTHER" id="PTHR31080">
    <property type="entry name" value="PECTINESTERASE INHIBITOR-LIKE"/>
    <property type="match status" value="1"/>
</dbReference>
<evidence type="ECO:0000256" key="5">
    <source>
        <dbReference type="ARBA" id="ARBA00023157"/>
    </source>
</evidence>
<reference evidence="10 11" key="1">
    <citation type="journal article" date="2023" name="BMC Biotechnol.">
        <title>Vitis rotundifolia cv Carlos genome sequencing.</title>
        <authorList>
            <person name="Huff M."/>
            <person name="Hulse-Kemp A."/>
            <person name="Scheffler B."/>
            <person name="Youngblood R."/>
            <person name="Simpson S."/>
            <person name="Babiker E."/>
            <person name="Staton M."/>
        </authorList>
    </citation>
    <scope>NUCLEOTIDE SEQUENCE [LARGE SCALE GENOMIC DNA]</scope>
    <source>
        <tissue evidence="10">Leaf</tissue>
    </source>
</reference>
<dbReference type="CDD" id="cd15798">
    <property type="entry name" value="PMEI-like_3"/>
    <property type="match status" value="1"/>
</dbReference>
<protein>
    <recommendedName>
        <fullName evidence="3">pectinesterase</fullName>
        <ecNumber evidence="3">3.1.1.11</ecNumber>
    </recommendedName>
</protein>
<dbReference type="SMART" id="SM00856">
    <property type="entry name" value="PMEI"/>
    <property type="match status" value="1"/>
</dbReference>
<dbReference type="NCBIfam" id="TIGR01614">
    <property type="entry name" value="PME_inhib"/>
    <property type="match status" value="1"/>
</dbReference>
<evidence type="ECO:0000256" key="8">
    <source>
        <dbReference type="SAM" id="Phobius"/>
    </source>
</evidence>
<feature type="transmembrane region" description="Helical" evidence="8">
    <location>
        <begin position="43"/>
        <end position="66"/>
    </location>
</feature>
<comment type="similarity">
    <text evidence="7">Belongs to the PMEI family.</text>
</comment>
<evidence type="ECO:0000256" key="1">
    <source>
        <dbReference type="ARBA" id="ARBA00006027"/>
    </source>
</evidence>
<keyword evidence="8" id="KW-1133">Transmembrane helix</keyword>
<comment type="similarity">
    <text evidence="2">In the C-terminal section; belongs to the pectinesterase family.</text>
</comment>
<evidence type="ECO:0000313" key="11">
    <source>
        <dbReference type="Proteomes" id="UP001168098"/>
    </source>
</evidence>
<dbReference type="PANTHER" id="PTHR31080:SF303">
    <property type="entry name" value="PECTINESTERASE 1-LIKE"/>
    <property type="match status" value="1"/>
</dbReference>
<dbReference type="InterPro" id="IPR051955">
    <property type="entry name" value="PME_Inhibitor"/>
</dbReference>